<accession>A0A432AX31</accession>
<dbReference type="Proteomes" id="UP000279908">
    <property type="component" value="Unassembled WGS sequence"/>
</dbReference>
<proteinExistence type="predicted"/>
<keyword evidence="1" id="KW-0472">Membrane</keyword>
<feature type="transmembrane region" description="Helical" evidence="1">
    <location>
        <begin position="132"/>
        <end position="151"/>
    </location>
</feature>
<keyword evidence="1" id="KW-1133">Transmembrane helix</keyword>
<feature type="transmembrane region" description="Helical" evidence="1">
    <location>
        <begin position="77"/>
        <end position="101"/>
    </location>
</feature>
<dbReference type="RefSeq" id="WP_126383273.1">
    <property type="nucleotide sequence ID" value="NZ_CP041698.1"/>
</dbReference>
<dbReference type="AlphaFoldDB" id="A0A432AX31"/>
<comment type="caution">
    <text evidence="2">The sequence shown here is derived from an EMBL/GenBank/DDBJ whole genome shotgun (WGS) entry which is preliminary data.</text>
</comment>
<keyword evidence="1" id="KW-0812">Transmembrane</keyword>
<evidence type="ECO:0000256" key="1">
    <source>
        <dbReference type="SAM" id="Phobius"/>
    </source>
</evidence>
<evidence type="ECO:0000313" key="2">
    <source>
        <dbReference type="EMBL" id="RTY39911.1"/>
    </source>
</evidence>
<name>A0A432AX31_CHLPH</name>
<evidence type="ECO:0000313" key="3">
    <source>
        <dbReference type="Proteomes" id="UP000279908"/>
    </source>
</evidence>
<feature type="transmembrane region" description="Helical" evidence="1">
    <location>
        <begin position="108"/>
        <end position="126"/>
    </location>
</feature>
<protein>
    <submittedName>
        <fullName evidence="2">DoxX family membrane protein</fullName>
    </submittedName>
</protein>
<sequence>MGDFEWKAAWMRQHPLKSAGVILFLMGRYLFAAFFVYGFWHKLVKGWLWTDLMEGFFRLRLSELEAGSFQALYLEYFAIPLAMPIAWIVTVGELIIALGLITGTAVRLNAAFALFMFINFAAGAYYNLTLPPFMVFALLMMLLPSGHWLGIDRKLHRTYPESIWFK</sequence>
<feature type="transmembrane region" description="Helical" evidence="1">
    <location>
        <begin position="21"/>
        <end position="40"/>
    </location>
</feature>
<dbReference type="EMBL" id="RXYK01000001">
    <property type="protein sequence ID" value="RTY39911.1"/>
    <property type="molecule type" value="Genomic_DNA"/>
</dbReference>
<gene>
    <name evidence="2" type="ORF">EKD02_00500</name>
</gene>
<organism evidence="2 3">
    <name type="scientific">Chlorobium phaeovibrioides</name>
    <dbReference type="NCBI Taxonomy" id="1094"/>
    <lineage>
        <taxon>Bacteria</taxon>
        <taxon>Pseudomonadati</taxon>
        <taxon>Chlorobiota</taxon>
        <taxon>Chlorobiia</taxon>
        <taxon>Chlorobiales</taxon>
        <taxon>Chlorobiaceae</taxon>
        <taxon>Chlorobium/Pelodictyon group</taxon>
        <taxon>Chlorobium</taxon>
    </lineage>
</organism>
<reference evidence="2 3" key="1">
    <citation type="submission" date="2018-12" db="EMBL/GenBank/DDBJ databases">
        <authorList>
            <person name="Lunina O.N."/>
            <person name="Grouzdev D.S."/>
            <person name="Gorlenko V.M."/>
            <person name="Savvichev A.S."/>
        </authorList>
    </citation>
    <scope>NUCLEOTIDE SEQUENCE [LARGE SCALE GENOMIC DNA]</scope>
    <source>
        <strain evidence="2 3">BrKhr-17</strain>
    </source>
</reference>